<sequence>MAREIRSFCTILRNVTQTIEIVEDTNQMSHCSELVSEMTAVSRDMFSEILELVDCMQRSSSWGASRVNLAARVKWVINKPKLVFLRTAIEAYKTDLCLLLGSLQFAQALKASDAVGVAQQPDTSNRASQNLEELAVDYRSSLQELETARQAWDANPDEKFEDDDETAVDDAASLLPNPELESLREEVHRLHSNTSSMYSNTSLSIYSRLSVHSSRLSVLAEELSLDDTPAFQDLRRLSRRLSRASLVFPTQTLTPVQENATPPTKPAPSNVLDEMLQWPGGMPPWGDASMVEDLIQTLARSNATLYDDAKHFMYLEWAKRTIQDLIGETQRSRKVYLDKISAMHSEFATARQLVTPVPSKTGTPGPESVHEIFKSLRVLMDDPTWKVLPVALKKYNISAPVDDYNLYVVTGDSERLVYRDEKPLMLFKQLDKEGKKPMFMLRKKVPISGIPNMI</sequence>
<dbReference type="Proteomes" id="UP001148629">
    <property type="component" value="Unassembled WGS sequence"/>
</dbReference>
<dbReference type="EMBL" id="JANRMS010001055">
    <property type="protein sequence ID" value="KAJ3531508.1"/>
    <property type="molecule type" value="Genomic_DNA"/>
</dbReference>
<gene>
    <name evidence="1" type="ORF">NM208_g8846</name>
</gene>
<reference evidence="1" key="1">
    <citation type="submission" date="2022-08" db="EMBL/GenBank/DDBJ databases">
        <title>Genome Sequence of Fusarium decemcellulare.</title>
        <authorList>
            <person name="Buettner E."/>
        </authorList>
    </citation>
    <scope>NUCLEOTIDE SEQUENCE</scope>
    <source>
        <strain evidence="1">Babe19</strain>
    </source>
</reference>
<evidence type="ECO:0000313" key="2">
    <source>
        <dbReference type="Proteomes" id="UP001148629"/>
    </source>
</evidence>
<name>A0ACC1S3S4_9HYPO</name>
<keyword evidence="2" id="KW-1185">Reference proteome</keyword>
<accession>A0ACC1S3S4</accession>
<comment type="caution">
    <text evidence="1">The sequence shown here is derived from an EMBL/GenBank/DDBJ whole genome shotgun (WGS) entry which is preliminary data.</text>
</comment>
<organism evidence="1 2">
    <name type="scientific">Fusarium decemcellulare</name>
    <dbReference type="NCBI Taxonomy" id="57161"/>
    <lineage>
        <taxon>Eukaryota</taxon>
        <taxon>Fungi</taxon>
        <taxon>Dikarya</taxon>
        <taxon>Ascomycota</taxon>
        <taxon>Pezizomycotina</taxon>
        <taxon>Sordariomycetes</taxon>
        <taxon>Hypocreomycetidae</taxon>
        <taxon>Hypocreales</taxon>
        <taxon>Nectriaceae</taxon>
        <taxon>Fusarium</taxon>
        <taxon>Fusarium decemcellulare species complex</taxon>
    </lineage>
</organism>
<evidence type="ECO:0000313" key="1">
    <source>
        <dbReference type="EMBL" id="KAJ3531508.1"/>
    </source>
</evidence>
<proteinExistence type="predicted"/>
<protein>
    <submittedName>
        <fullName evidence="1">Uncharacterized protein</fullName>
    </submittedName>
</protein>